<reference evidence="1 2" key="1">
    <citation type="journal article" date="2018" name="Nat. Ecol. Evol.">
        <title>Shark genomes provide insights into elasmobranch evolution and the origin of vertebrates.</title>
        <authorList>
            <person name="Hara Y"/>
            <person name="Yamaguchi K"/>
            <person name="Onimaru K"/>
            <person name="Kadota M"/>
            <person name="Koyanagi M"/>
            <person name="Keeley SD"/>
            <person name="Tatsumi K"/>
            <person name="Tanaka K"/>
            <person name="Motone F"/>
            <person name="Kageyama Y"/>
            <person name="Nozu R"/>
            <person name="Adachi N"/>
            <person name="Nishimura O"/>
            <person name="Nakagawa R"/>
            <person name="Tanegashima C"/>
            <person name="Kiyatake I"/>
            <person name="Matsumoto R"/>
            <person name="Murakumo K"/>
            <person name="Nishida K"/>
            <person name="Terakita A"/>
            <person name="Kuratani S"/>
            <person name="Sato K"/>
            <person name="Hyodo S Kuraku.S."/>
        </authorList>
    </citation>
    <scope>NUCLEOTIDE SEQUENCE [LARGE SCALE GENOMIC DNA]</scope>
</reference>
<evidence type="ECO:0000313" key="1">
    <source>
        <dbReference type="EMBL" id="GCC43348.1"/>
    </source>
</evidence>
<dbReference type="Proteomes" id="UP000287033">
    <property type="component" value="Unassembled WGS sequence"/>
</dbReference>
<evidence type="ECO:0008006" key="3">
    <source>
        <dbReference type="Google" id="ProtNLM"/>
    </source>
</evidence>
<name>A0A401TL43_CHIPU</name>
<comment type="caution">
    <text evidence="1">The sequence shown here is derived from an EMBL/GenBank/DDBJ whole genome shotgun (WGS) entry which is preliminary data.</text>
</comment>
<organism evidence="1 2">
    <name type="scientific">Chiloscyllium punctatum</name>
    <name type="common">Brownbanded bambooshark</name>
    <name type="synonym">Hemiscyllium punctatum</name>
    <dbReference type="NCBI Taxonomy" id="137246"/>
    <lineage>
        <taxon>Eukaryota</taxon>
        <taxon>Metazoa</taxon>
        <taxon>Chordata</taxon>
        <taxon>Craniata</taxon>
        <taxon>Vertebrata</taxon>
        <taxon>Chondrichthyes</taxon>
        <taxon>Elasmobranchii</taxon>
        <taxon>Galeomorphii</taxon>
        <taxon>Galeoidea</taxon>
        <taxon>Orectolobiformes</taxon>
        <taxon>Hemiscylliidae</taxon>
        <taxon>Chiloscyllium</taxon>
    </lineage>
</organism>
<sequence length="37" mass="4613">MTASKFFKLISDFALEYHTTRAQILQQRERQERRQRE</sequence>
<dbReference type="AlphaFoldDB" id="A0A401TL43"/>
<gene>
    <name evidence="1" type="ORF">chiPu_0027396</name>
</gene>
<evidence type="ECO:0000313" key="2">
    <source>
        <dbReference type="Proteomes" id="UP000287033"/>
    </source>
</evidence>
<feature type="non-terminal residue" evidence="1">
    <location>
        <position position="37"/>
    </location>
</feature>
<dbReference type="EMBL" id="BEZZ01102665">
    <property type="protein sequence ID" value="GCC43348.1"/>
    <property type="molecule type" value="Genomic_DNA"/>
</dbReference>
<protein>
    <recommendedName>
        <fullName evidence="3">FH2 domain-containing protein</fullName>
    </recommendedName>
</protein>
<keyword evidence="2" id="KW-1185">Reference proteome</keyword>
<proteinExistence type="predicted"/>
<accession>A0A401TL43</accession>